<name>A0A3E0UDC7_9GAMM</name>
<proteinExistence type="predicted"/>
<evidence type="ECO:0000313" key="2">
    <source>
        <dbReference type="Proteomes" id="UP000256999"/>
    </source>
</evidence>
<accession>A0A3E0UDC7</accession>
<comment type="caution">
    <text evidence="1">The sequence shown here is derived from an EMBL/GenBank/DDBJ whole genome shotgun (WGS) entry which is preliminary data.</text>
</comment>
<reference evidence="1 2" key="1">
    <citation type="submission" date="2018-08" db="EMBL/GenBank/DDBJ databases">
        <title>Thalassotalea euphylliae genome.</title>
        <authorList>
            <person name="Summers S."/>
            <person name="Rice S.A."/>
            <person name="Freckelton M.L."/>
            <person name="Nedved B.T."/>
            <person name="Hadfield M.G."/>
        </authorList>
    </citation>
    <scope>NUCLEOTIDE SEQUENCE [LARGE SCALE GENOMIC DNA]</scope>
    <source>
        <strain evidence="1 2">H2</strain>
    </source>
</reference>
<evidence type="ECO:0000313" key="1">
    <source>
        <dbReference type="EMBL" id="REL34830.1"/>
    </source>
</evidence>
<dbReference type="RefSeq" id="WP_115999505.1">
    <property type="nucleotide sequence ID" value="NZ_QUOV01000001.1"/>
</dbReference>
<dbReference type="InterPro" id="IPR029063">
    <property type="entry name" value="SAM-dependent_MTases_sf"/>
</dbReference>
<evidence type="ECO:0008006" key="3">
    <source>
        <dbReference type="Google" id="ProtNLM"/>
    </source>
</evidence>
<organism evidence="1 2">
    <name type="scientific">Thalassotalea euphylliae</name>
    <dbReference type="NCBI Taxonomy" id="1655234"/>
    <lineage>
        <taxon>Bacteria</taxon>
        <taxon>Pseudomonadati</taxon>
        <taxon>Pseudomonadota</taxon>
        <taxon>Gammaproteobacteria</taxon>
        <taxon>Alteromonadales</taxon>
        <taxon>Colwelliaceae</taxon>
        <taxon>Thalassotalea</taxon>
    </lineage>
</organism>
<sequence length="317" mass="36152">MVQKSITSAWFAEKFNCTESDISQIVSAEEIDGLVYEILTTEQQNAVVDELTEVNRSAQLRVSTQDSNPVWEKGWGEVFQRLASSEDIAREILKPQYFGKDTRLRFDGQYIRAKSNNFEYRMDLLIRKVAFSHYFSAVNNIVELGCGTANSLLLLSELYPDKPLQGADWATSSQKIVEKLARQTGKKLSGVNFNMFTCEGANSLEVNSDTGVLTVHALEQLGPDFQTILALLLDKKPKVCVHLEPISELYQANQAYDQVALDYHKKRNYLAGFYSELKRLEQEDQIEILCNQRLGFGGLYHEAYSLVVWRMKRYDSK</sequence>
<dbReference type="AlphaFoldDB" id="A0A3E0UDC7"/>
<dbReference type="EMBL" id="QUOV01000001">
    <property type="protein sequence ID" value="REL34830.1"/>
    <property type="molecule type" value="Genomic_DNA"/>
</dbReference>
<dbReference type="OrthoDB" id="9795085at2"/>
<dbReference type="SUPFAM" id="SSF53335">
    <property type="entry name" value="S-adenosyl-L-methionine-dependent methyltransferases"/>
    <property type="match status" value="1"/>
</dbReference>
<protein>
    <recommendedName>
        <fullName evidence="3">Class I SAM-dependent methyltransferase</fullName>
    </recommendedName>
</protein>
<dbReference type="Proteomes" id="UP000256999">
    <property type="component" value="Unassembled WGS sequence"/>
</dbReference>
<gene>
    <name evidence="1" type="ORF">DXX92_05345</name>
</gene>